<dbReference type="Gene3D" id="2.40.100.10">
    <property type="entry name" value="Cyclophilin-like"/>
    <property type="match status" value="1"/>
</dbReference>
<dbReference type="SUPFAM" id="SSF50891">
    <property type="entry name" value="Cyclophilin-like"/>
    <property type="match status" value="1"/>
</dbReference>
<dbReference type="PROSITE" id="PS50072">
    <property type="entry name" value="CSA_PPIASE_2"/>
    <property type="match status" value="1"/>
</dbReference>
<dbReference type="EMBL" id="PXYX01000002">
    <property type="protein sequence ID" value="PSR29455.1"/>
    <property type="molecule type" value="Genomic_DNA"/>
</dbReference>
<dbReference type="EC" id="5.2.1.8" evidence="4"/>
<dbReference type="InterPro" id="IPR029000">
    <property type="entry name" value="Cyclophilin-like_dom_sf"/>
</dbReference>
<comment type="caution">
    <text evidence="6">The sequence shown here is derived from an EMBL/GenBank/DDBJ whole genome shotgun (WGS) entry which is preliminary data.</text>
</comment>
<dbReference type="AlphaFoldDB" id="A0A2T2X4N2"/>
<dbReference type="Proteomes" id="UP000242705">
    <property type="component" value="Unassembled WGS sequence"/>
</dbReference>
<organism evidence="6 7">
    <name type="scientific">Sulfobacillus thermosulfidooxidans</name>
    <dbReference type="NCBI Taxonomy" id="28034"/>
    <lineage>
        <taxon>Bacteria</taxon>
        <taxon>Bacillati</taxon>
        <taxon>Bacillota</taxon>
        <taxon>Clostridia</taxon>
        <taxon>Eubacteriales</taxon>
        <taxon>Clostridiales Family XVII. Incertae Sedis</taxon>
        <taxon>Sulfobacillus</taxon>
    </lineage>
</organism>
<dbReference type="PANTHER" id="PTHR45625">
    <property type="entry name" value="PEPTIDYL-PROLYL CIS-TRANS ISOMERASE-RELATED"/>
    <property type="match status" value="1"/>
</dbReference>
<dbReference type="PRINTS" id="PR00153">
    <property type="entry name" value="CSAPPISMRASE"/>
</dbReference>
<dbReference type="GO" id="GO:0003755">
    <property type="term" value="F:peptidyl-prolyl cis-trans isomerase activity"/>
    <property type="evidence" value="ECO:0007669"/>
    <property type="project" value="UniProtKB-UniRule"/>
</dbReference>
<evidence type="ECO:0000313" key="6">
    <source>
        <dbReference type="EMBL" id="PSR29455.1"/>
    </source>
</evidence>
<protein>
    <recommendedName>
        <fullName evidence="4">Peptidyl-prolyl cis-trans isomerase</fullName>
        <shortName evidence="4">PPIase</shortName>
        <ecNumber evidence="4">5.2.1.8</ecNumber>
    </recommendedName>
</protein>
<evidence type="ECO:0000313" key="7">
    <source>
        <dbReference type="Proteomes" id="UP000242705"/>
    </source>
</evidence>
<evidence type="ECO:0000256" key="3">
    <source>
        <dbReference type="ARBA" id="ARBA00023235"/>
    </source>
</evidence>
<comment type="function">
    <text evidence="1 4">PPIases accelerate the folding of proteins. It catalyzes the cis-trans isomerization of proline imidic peptide bonds in oligopeptides.</text>
</comment>
<reference evidence="6 7" key="1">
    <citation type="journal article" date="2014" name="BMC Genomics">
        <title>Comparison of environmental and isolate Sulfobacillus genomes reveals diverse carbon, sulfur, nitrogen, and hydrogen metabolisms.</title>
        <authorList>
            <person name="Justice N.B."/>
            <person name="Norman A."/>
            <person name="Brown C.T."/>
            <person name="Singh A."/>
            <person name="Thomas B.C."/>
            <person name="Banfield J.F."/>
        </authorList>
    </citation>
    <scope>NUCLEOTIDE SEQUENCE [LARGE SCALE GENOMIC DNA]</scope>
    <source>
        <strain evidence="6">AMDSBA5</strain>
    </source>
</reference>
<keyword evidence="4" id="KW-0732">Signal</keyword>
<accession>A0A2T2X4N2</accession>
<sequence length="224" mass="24322">MTAKFFRFWSIIGISGILATVTAGCGQQAAKTPAHTKQIASGRNLRWNAPPKMFINPNKHYTATVDTTAGKFVISLFAKQDPVAVNNFVFLADHNFFNGDEIFRVIKPFMFQTGDPLNNGTGGPGYQWNGEKPTFPYQPGIVAMANANNPNTNGSQFFVCTGPESTSLNQDPIYTELGRVTQGWNVVQKIASGAVKTNPMTGEDSLPIHPYYITSVTISVGASH</sequence>
<dbReference type="InterPro" id="IPR044666">
    <property type="entry name" value="Cyclophilin_A-like"/>
</dbReference>
<evidence type="ECO:0000256" key="4">
    <source>
        <dbReference type="RuleBase" id="RU363019"/>
    </source>
</evidence>
<feature type="signal peptide" evidence="4">
    <location>
        <begin position="1"/>
        <end position="19"/>
    </location>
</feature>
<evidence type="ECO:0000256" key="2">
    <source>
        <dbReference type="ARBA" id="ARBA00023110"/>
    </source>
</evidence>
<keyword evidence="2 4" id="KW-0697">Rotamase</keyword>
<evidence type="ECO:0000259" key="5">
    <source>
        <dbReference type="PROSITE" id="PS50072"/>
    </source>
</evidence>
<proteinExistence type="inferred from homology"/>
<dbReference type="CDD" id="cd00317">
    <property type="entry name" value="cyclophilin"/>
    <property type="match status" value="1"/>
</dbReference>
<name>A0A2T2X4N2_SULTH</name>
<dbReference type="PROSITE" id="PS51257">
    <property type="entry name" value="PROKAR_LIPOPROTEIN"/>
    <property type="match status" value="1"/>
</dbReference>
<comment type="catalytic activity">
    <reaction evidence="4">
        <text>[protein]-peptidylproline (omega=180) = [protein]-peptidylproline (omega=0)</text>
        <dbReference type="Rhea" id="RHEA:16237"/>
        <dbReference type="Rhea" id="RHEA-COMP:10747"/>
        <dbReference type="Rhea" id="RHEA-COMP:10748"/>
        <dbReference type="ChEBI" id="CHEBI:83833"/>
        <dbReference type="ChEBI" id="CHEBI:83834"/>
        <dbReference type="EC" id="5.2.1.8"/>
    </reaction>
</comment>
<gene>
    <name evidence="6" type="ORF">C7B47_01700</name>
</gene>
<dbReference type="Pfam" id="PF00160">
    <property type="entry name" value="Pro_isomerase"/>
    <property type="match status" value="1"/>
</dbReference>
<comment type="similarity">
    <text evidence="4">Belongs to the cyclophilin-type PPIase family.</text>
</comment>
<feature type="chain" id="PRO_5039742018" description="Peptidyl-prolyl cis-trans isomerase" evidence="4">
    <location>
        <begin position="20"/>
        <end position="224"/>
    </location>
</feature>
<keyword evidence="3 4" id="KW-0413">Isomerase</keyword>
<evidence type="ECO:0000256" key="1">
    <source>
        <dbReference type="ARBA" id="ARBA00002388"/>
    </source>
</evidence>
<feature type="domain" description="PPIase cyclophilin-type" evidence="5">
    <location>
        <begin position="66"/>
        <end position="218"/>
    </location>
</feature>
<dbReference type="InterPro" id="IPR002130">
    <property type="entry name" value="Cyclophilin-type_PPIase_dom"/>
</dbReference>
<dbReference type="PANTHER" id="PTHR45625:SF4">
    <property type="entry name" value="PEPTIDYLPROLYL ISOMERASE DOMAIN AND WD REPEAT-CONTAINING PROTEIN 1"/>
    <property type="match status" value="1"/>
</dbReference>